<keyword evidence="2" id="KW-0472">Membrane</keyword>
<sequence>MKKGLSERFAGYLFFLGIPMIIVGIIISPSVNSGEVPFLIELEQCVHGNKGTFSVFPLRPVVEDEPIGTACPTTYTVASAFNVSMEQEDGYLTSATYLPVVFLRTQSFAQLAFEIVDSNGTTVLPLRELALGPSTTYPWNTESSCTCSYTCAYNGDNACDDGGPDSTYAQCDLGSDCLDCGCRDVSGRRLHDPVGELPIAEQPGREADDEFTPAPGSRRLLKGGSVGSRSGSSGTSRWGSSTPITVRAGSATSGAYTYRYSTAAVQSNSNILVVRRRYYGCYACFYGCLSCRTSNCRSREECNDLQSVDTKANLDRYEIDFSFKTPAEGAVEWPLYLRIQNFTTYSSTTESSISSYMTFYTADGDDSKLFSTILTQGGLIVIVLAIVISCCQCCKKSSTSAAKPRVPRVPPSAPSTSVQPAIPMMPVATPVTVGVPVNANLPTAQPVQGQPPYPCSPPSSPPTASLDDSHDKSL</sequence>
<comment type="caution">
    <text evidence="3">The sequence shown here is derived from an EMBL/GenBank/DDBJ whole genome shotgun (WGS) entry which is preliminary data.</text>
</comment>
<evidence type="ECO:0000313" key="3">
    <source>
        <dbReference type="EMBL" id="KAL1508502.1"/>
    </source>
</evidence>
<proteinExistence type="predicted"/>
<feature type="transmembrane region" description="Helical" evidence="2">
    <location>
        <begin position="12"/>
        <end position="31"/>
    </location>
</feature>
<name>A0AB34IXC8_PRYPA</name>
<organism evidence="3 4">
    <name type="scientific">Prymnesium parvum</name>
    <name type="common">Toxic golden alga</name>
    <dbReference type="NCBI Taxonomy" id="97485"/>
    <lineage>
        <taxon>Eukaryota</taxon>
        <taxon>Haptista</taxon>
        <taxon>Haptophyta</taxon>
        <taxon>Prymnesiophyceae</taxon>
        <taxon>Prymnesiales</taxon>
        <taxon>Prymnesiaceae</taxon>
        <taxon>Prymnesium</taxon>
    </lineage>
</organism>
<accession>A0AB34IXC8</accession>
<evidence type="ECO:0000256" key="1">
    <source>
        <dbReference type="SAM" id="MobiDB-lite"/>
    </source>
</evidence>
<evidence type="ECO:0000313" key="4">
    <source>
        <dbReference type="Proteomes" id="UP001515480"/>
    </source>
</evidence>
<keyword evidence="4" id="KW-1185">Reference proteome</keyword>
<gene>
    <name evidence="3" type="ORF">AB1Y20_004603</name>
</gene>
<keyword evidence="2" id="KW-0812">Transmembrane</keyword>
<reference evidence="3 4" key="1">
    <citation type="journal article" date="2024" name="Science">
        <title>Giant polyketide synthase enzymes in the biosynthesis of giant marine polyether toxins.</title>
        <authorList>
            <person name="Fallon T.R."/>
            <person name="Shende V.V."/>
            <person name="Wierzbicki I.H."/>
            <person name="Pendleton A.L."/>
            <person name="Watervoot N.F."/>
            <person name="Auber R.P."/>
            <person name="Gonzalez D.J."/>
            <person name="Wisecaver J.H."/>
            <person name="Moore B.S."/>
        </authorList>
    </citation>
    <scope>NUCLEOTIDE SEQUENCE [LARGE SCALE GENOMIC DNA]</scope>
    <source>
        <strain evidence="3 4">12B1</strain>
    </source>
</reference>
<feature type="region of interest" description="Disordered" evidence="1">
    <location>
        <begin position="438"/>
        <end position="474"/>
    </location>
</feature>
<dbReference type="AlphaFoldDB" id="A0AB34IXC8"/>
<feature type="region of interest" description="Disordered" evidence="1">
    <location>
        <begin position="199"/>
        <end position="241"/>
    </location>
</feature>
<feature type="compositionally biased region" description="Low complexity" evidence="1">
    <location>
        <begin position="227"/>
        <end position="241"/>
    </location>
</feature>
<feature type="transmembrane region" description="Helical" evidence="2">
    <location>
        <begin position="373"/>
        <end position="394"/>
    </location>
</feature>
<protein>
    <submittedName>
        <fullName evidence="3">Uncharacterized protein</fullName>
    </submittedName>
</protein>
<dbReference type="Proteomes" id="UP001515480">
    <property type="component" value="Unassembled WGS sequence"/>
</dbReference>
<dbReference type="EMBL" id="JBGBPQ010000016">
    <property type="protein sequence ID" value="KAL1508502.1"/>
    <property type="molecule type" value="Genomic_DNA"/>
</dbReference>
<feature type="compositionally biased region" description="Pro residues" evidence="1">
    <location>
        <begin position="449"/>
        <end position="461"/>
    </location>
</feature>
<evidence type="ECO:0000256" key="2">
    <source>
        <dbReference type="SAM" id="Phobius"/>
    </source>
</evidence>
<keyword evidence="2" id="KW-1133">Transmembrane helix</keyword>